<organism evidence="1 2">
    <name type="scientific">candidate division WWE3 bacterium CG_4_10_14_0_2_um_filter_41_14</name>
    <dbReference type="NCBI Taxonomy" id="1975072"/>
    <lineage>
        <taxon>Bacteria</taxon>
        <taxon>Katanobacteria</taxon>
    </lineage>
</organism>
<sequence>MDEDEVECPHCHKFFLESMLSAHQATCTQAPANRIVFGVIHELSPSGWSFPQEVSDAENATQAWQMYADRFEIVPDFLYVVVSYLQGSIVQGAEPPRPCLRTCELARGWISCWSCNPLRKRPYRNLHIHTSGRGLGRTVFLNTINRSFLHLSN</sequence>
<dbReference type="Proteomes" id="UP000228920">
    <property type="component" value="Unassembled WGS sequence"/>
</dbReference>
<comment type="caution">
    <text evidence="1">The sequence shown here is derived from an EMBL/GenBank/DDBJ whole genome shotgun (WGS) entry which is preliminary data.</text>
</comment>
<dbReference type="AlphaFoldDB" id="A0A2M7TKI9"/>
<reference evidence="2" key="1">
    <citation type="submission" date="2017-09" db="EMBL/GenBank/DDBJ databases">
        <title>Depth-based differentiation of microbial function through sediment-hosted aquifers and enrichment of novel symbionts in the deep terrestrial subsurface.</title>
        <authorList>
            <person name="Probst A.J."/>
            <person name="Ladd B."/>
            <person name="Jarett J.K."/>
            <person name="Geller-Mcgrath D.E."/>
            <person name="Sieber C.M.K."/>
            <person name="Emerson J.B."/>
            <person name="Anantharaman K."/>
            <person name="Thomas B.C."/>
            <person name="Malmstrom R."/>
            <person name="Stieglmeier M."/>
            <person name="Klingl A."/>
            <person name="Woyke T."/>
            <person name="Ryan C.M."/>
            <person name="Banfield J.F."/>
        </authorList>
    </citation>
    <scope>NUCLEOTIDE SEQUENCE [LARGE SCALE GENOMIC DNA]</scope>
</reference>
<name>A0A2M7TKI9_UNCKA</name>
<evidence type="ECO:0000313" key="2">
    <source>
        <dbReference type="Proteomes" id="UP000228920"/>
    </source>
</evidence>
<gene>
    <name evidence="1" type="ORF">COY32_01870</name>
</gene>
<protein>
    <submittedName>
        <fullName evidence="1">Uncharacterized protein</fullName>
    </submittedName>
</protein>
<accession>A0A2M7TKI9</accession>
<evidence type="ECO:0000313" key="1">
    <source>
        <dbReference type="EMBL" id="PIZ47317.1"/>
    </source>
</evidence>
<dbReference type="EMBL" id="PFNL01000053">
    <property type="protein sequence ID" value="PIZ47317.1"/>
    <property type="molecule type" value="Genomic_DNA"/>
</dbReference>
<proteinExistence type="predicted"/>